<dbReference type="Gene3D" id="3.10.20.800">
    <property type="match status" value="1"/>
</dbReference>
<keyword evidence="8" id="KW-1133">Transmembrane helix</keyword>
<dbReference type="Proteomes" id="UP000622610">
    <property type="component" value="Unassembled WGS sequence"/>
</dbReference>
<reference evidence="10" key="2">
    <citation type="submission" date="2020-09" db="EMBL/GenBank/DDBJ databases">
        <authorList>
            <person name="Sun Q."/>
            <person name="Sedlacek I."/>
        </authorList>
    </citation>
    <scope>NUCLEOTIDE SEQUENCE</scope>
    <source>
        <strain evidence="10">CCM 8433</strain>
    </source>
</reference>
<keyword evidence="11" id="KW-1185">Reference proteome</keyword>
<dbReference type="Pfam" id="PF12229">
    <property type="entry name" value="PG_binding_4"/>
    <property type="match status" value="1"/>
</dbReference>
<sequence length="475" mass="52666">MPRSDRRSDNRKTENKINKKGIIAGVILGVLLLGAGGYTVQSQTYKERFLPKTFIGDLDVSQLSVKEANEKLVQAQSDLSFVIEADGKEWKSFKKTELGLESNFETELEALQKKQNPWKWGVQYVAGPTNLKLAPSAFNEETLNEQTAKLETELVAWNKERTQTKNATLERKESGFEIVPEVQGDNVDTKKVIEDLQNQLLNGASNIELTDFIVKPSVKSDDPKLTQELESINKIAQVEATYVINGNSFQIPSEKINEWIIYQDGKVSLNRELVHAYVTQLGVDYNTSTNPSTFVSTKRGEVSVPAGSLSWTIATETETDELIASILAGESFSRSPIAQGSANSGSPLFGNTYIEIDLINQHMWYYKDGQLLLDTPVVTGKPSTPTPAGVFYAWNKALDETLRGTNDDGSKYAEPVDYWVPIDWTGVGIHDSDWQPAYGGELWKTVGSHGCINTPPNVMKQLYGMIDVGVPVLVF</sequence>
<dbReference type="SUPFAM" id="SSF141523">
    <property type="entry name" value="L,D-transpeptidase catalytic domain-like"/>
    <property type="match status" value="1"/>
</dbReference>
<evidence type="ECO:0000256" key="8">
    <source>
        <dbReference type="SAM" id="Phobius"/>
    </source>
</evidence>
<dbReference type="InterPro" id="IPR050979">
    <property type="entry name" value="LD-transpeptidase"/>
</dbReference>
<feature type="domain" description="L,D-TPase catalytic" evidence="9">
    <location>
        <begin position="352"/>
        <end position="475"/>
    </location>
</feature>
<proteinExistence type="predicted"/>
<dbReference type="GO" id="GO:0018104">
    <property type="term" value="P:peptidoglycan-protein cross-linking"/>
    <property type="evidence" value="ECO:0007669"/>
    <property type="project" value="TreeGrafter"/>
</dbReference>
<evidence type="ECO:0000256" key="7">
    <source>
        <dbReference type="SAM" id="Coils"/>
    </source>
</evidence>
<feature type="coiled-coil region" evidence="7">
    <location>
        <begin position="58"/>
        <end position="85"/>
    </location>
</feature>
<evidence type="ECO:0000256" key="4">
    <source>
        <dbReference type="ARBA" id="ARBA00022984"/>
    </source>
</evidence>
<protein>
    <recommendedName>
        <fullName evidence="9">L,D-TPase catalytic domain-containing protein</fullName>
    </recommendedName>
</protein>
<dbReference type="InterPro" id="IPR005490">
    <property type="entry name" value="LD_TPept_cat_dom"/>
</dbReference>
<accession>A0A917JGZ9</accession>
<dbReference type="GO" id="GO:0071555">
    <property type="term" value="P:cell wall organization"/>
    <property type="evidence" value="ECO:0007669"/>
    <property type="project" value="UniProtKB-UniRule"/>
</dbReference>
<dbReference type="GO" id="GO:0008360">
    <property type="term" value="P:regulation of cell shape"/>
    <property type="evidence" value="ECO:0007669"/>
    <property type="project" value="UniProtKB-UniRule"/>
</dbReference>
<evidence type="ECO:0000256" key="3">
    <source>
        <dbReference type="ARBA" id="ARBA00022960"/>
    </source>
</evidence>
<dbReference type="Pfam" id="PF03734">
    <property type="entry name" value="YkuD"/>
    <property type="match status" value="1"/>
</dbReference>
<keyword evidence="8" id="KW-0812">Transmembrane</keyword>
<evidence type="ECO:0000256" key="5">
    <source>
        <dbReference type="ARBA" id="ARBA00023316"/>
    </source>
</evidence>
<dbReference type="AlphaFoldDB" id="A0A917JGZ9"/>
<evidence type="ECO:0000313" key="10">
    <source>
        <dbReference type="EMBL" id="GGI66601.1"/>
    </source>
</evidence>
<dbReference type="EMBL" id="BMDT01000013">
    <property type="protein sequence ID" value="GGI66601.1"/>
    <property type="molecule type" value="Genomic_DNA"/>
</dbReference>
<name>A0A917JGZ9_9ENTE</name>
<reference evidence="10" key="1">
    <citation type="journal article" date="2014" name="Int. J. Syst. Evol. Microbiol.">
        <title>Complete genome sequence of Corynebacterium casei LMG S-19264T (=DSM 44701T), isolated from a smear-ripened cheese.</title>
        <authorList>
            <consortium name="US DOE Joint Genome Institute (JGI-PGF)"/>
            <person name="Walter F."/>
            <person name="Albersmeier A."/>
            <person name="Kalinowski J."/>
            <person name="Ruckert C."/>
        </authorList>
    </citation>
    <scope>NUCLEOTIDE SEQUENCE</scope>
    <source>
        <strain evidence="10">CCM 8433</strain>
    </source>
</reference>
<keyword evidence="5 6" id="KW-0961">Cell wall biogenesis/degradation</keyword>
<dbReference type="PANTHER" id="PTHR30582">
    <property type="entry name" value="L,D-TRANSPEPTIDASE"/>
    <property type="match status" value="1"/>
</dbReference>
<dbReference type="GO" id="GO:0071972">
    <property type="term" value="F:peptidoglycan L,D-transpeptidase activity"/>
    <property type="evidence" value="ECO:0007669"/>
    <property type="project" value="TreeGrafter"/>
</dbReference>
<dbReference type="InterPro" id="IPR022029">
    <property type="entry name" value="YoaR-like_PG-bd"/>
</dbReference>
<organism evidence="10 11">
    <name type="scientific">Enterococcus alcedinis</name>
    <dbReference type="NCBI Taxonomy" id="1274384"/>
    <lineage>
        <taxon>Bacteria</taxon>
        <taxon>Bacillati</taxon>
        <taxon>Bacillota</taxon>
        <taxon>Bacilli</taxon>
        <taxon>Lactobacillales</taxon>
        <taxon>Enterococcaceae</taxon>
        <taxon>Enterococcus</taxon>
    </lineage>
</organism>
<keyword evidence="7" id="KW-0175">Coiled coil</keyword>
<dbReference type="GO" id="GO:0016740">
    <property type="term" value="F:transferase activity"/>
    <property type="evidence" value="ECO:0007669"/>
    <property type="project" value="UniProtKB-KW"/>
</dbReference>
<gene>
    <name evidence="10" type="ORF">GCM10011482_22550</name>
</gene>
<dbReference type="RefSeq" id="WP_188368429.1">
    <property type="nucleotide sequence ID" value="NZ_BMDT01000013.1"/>
</dbReference>
<dbReference type="CDD" id="cd16913">
    <property type="entry name" value="YkuD_like"/>
    <property type="match status" value="1"/>
</dbReference>
<evidence type="ECO:0000256" key="2">
    <source>
        <dbReference type="ARBA" id="ARBA00022679"/>
    </source>
</evidence>
<evidence type="ECO:0000259" key="9">
    <source>
        <dbReference type="PROSITE" id="PS52029"/>
    </source>
</evidence>
<feature type="active site" description="Nucleophile" evidence="6">
    <location>
        <position position="451"/>
    </location>
</feature>
<dbReference type="InterPro" id="IPR038063">
    <property type="entry name" value="Transpep_catalytic_dom"/>
</dbReference>
<dbReference type="SUPFAM" id="SSF143985">
    <property type="entry name" value="L,D-transpeptidase pre-catalytic domain-like"/>
    <property type="match status" value="1"/>
</dbReference>
<feature type="active site" description="Proton donor/acceptor" evidence="6">
    <location>
        <position position="430"/>
    </location>
</feature>
<keyword evidence="8" id="KW-0472">Membrane</keyword>
<keyword evidence="4 6" id="KW-0573">Peptidoglycan synthesis</keyword>
<comment type="caution">
    <text evidence="10">The sequence shown here is derived from an EMBL/GenBank/DDBJ whole genome shotgun (WGS) entry which is preliminary data.</text>
</comment>
<keyword evidence="3 6" id="KW-0133">Cell shape</keyword>
<evidence type="ECO:0000256" key="6">
    <source>
        <dbReference type="PROSITE-ProRule" id="PRU01373"/>
    </source>
</evidence>
<comment type="pathway">
    <text evidence="1 6">Cell wall biogenesis; peptidoglycan biosynthesis.</text>
</comment>
<dbReference type="InterPro" id="IPR038054">
    <property type="entry name" value="LD_TPept-like_central_sf"/>
</dbReference>
<evidence type="ECO:0000313" key="11">
    <source>
        <dbReference type="Proteomes" id="UP000622610"/>
    </source>
</evidence>
<keyword evidence="2" id="KW-0808">Transferase</keyword>
<dbReference type="GO" id="GO:0005576">
    <property type="term" value="C:extracellular region"/>
    <property type="evidence" value="ECO:0007669"/>
    <property type="project" value="TreeGrafter"/>
</dbReference>
<feature type="transmembrane region" description="Helical" evidence="8">
    <location>
        <begin position="21"/>
        <end position="40"/>
    </location>
</feature>
<dbReference type="PROSITE" id="PS52029">
    <property type="entry name" value="LD_TPASE"/>
    <property type="match status" value="1"/>
</dbReference>
<evidence type="ECO:0000256" key="1">
    <source>
        <dbReference type="ARBA" id="ARBA00004752"/>
    </source>
</evidence>
<dbReference type="PANTHER" id="PTHR30582:SF33">
    <property type="entry name" value="EXPORTED PROTEIN"/>
    <property type="match status" value="1"/>
</dbReference>
<dbReference type="Gene3D" id="2.40.440.10">
    <property type="entry name" value="L,D-transpeptidase catalytic domain-like"/>
    <property type="match status" value="1"/>
</dbReference>